<sequence length="151" mass="15539">MSSVWHPTAVGTPDTLKAAGQEVLVSGKGRTLLVTGFSTGSVSSGVATVHFTNGQKRDVVLSLPNWLSGVASDTSVVVASSAYHQRHTQAYIGGPSTVVRVDEPARVFATKIDIPPAFEVSSVTLPQGSALVDEGLNIMDIAVGNLPVGLG</sequence>
<dbReference type="Proteomes" id="UP000824166">
    <property type="component" value="Unassembled WGS sequence"/>
</dbReference>
<reference evidence="1 2" key="1">
    <citation type="submission" date="2021-06" db="EMBL/GenBank/DDBJ databases">
        <authorList>
            <person name="Jeong J.W."/>
        </authorList>
    </citation>
    <scope>NUCLEOTIDE SEQUENCE [LARGE SCALE GENOMIC DNA]</scope>
    <source>
        <strain evidence="1 2">MMS21-TAE1-1</strain>
    </source>
</reference>
<evidence type="ECO:0000313" key="2">
    <source>
        <dbReference type="Proteomes" id="UP000824166"/>
    </source>
</evidence>
<accession>A0ABS6I694</accession>
<keyword evidence="2" id="KW-1185">Reference proteome</keyword>
<name>A0ABS6I694_9MICC</name>
<dbReference type="EMBL" id="JAHOPC010000005">
    <property type="protein sequence ID" value="MBU8866619.1"/>
    <property type="molecule type" value="Genomic_DNA"/>
</dbReference>
<comment type="caution">
    <text evidence="1">The sequence shown here is derived from an EMBL/GenBank/DDBJ whole genome shotgun (WGS) entry which is preliminary data.</text>
</comment>
<dbReference type="RefSeq" id="WP_216924759.1">
    <property type="nucleotide sequence ID" value="NZ_JAHOPC010000005.1"/>
</dbReference>
<gene>
    <name evidence="1" type="ORF">KSW38_09990</name>
</gene>
<evidence type="ECO:0008006" key="3">
    <source>
        <dbReference type="Google" id="ProtNLM"/>
    </source>
</evidence>
<organism evidence="1 2">
    <name type="scientific">Paenarthrobacter aromaticivorans</name>
    <dbReference type="NCBI Taxonomy" id="2849150"/>
    <lineage>
        <taxon>Bacteria</taxon>
        <taxon>Bacillati</taxon>
        <taxon>Actinomycetota</taxon>
        <taxon>Actinomycetes</taxon>
        <taxon>Micrococcales</taxon>
        <taxon>Micrococcaceae</taxon>
        <taxon>Paenarthrobacter</taxon>
    </lineage>
</organism>
<proteinExistence type="predicted"/>
<protein>
    <recommendedName>
        <fullName evidence="3">IPT/TIG domain-containing protein</fullName>
    </recommendedName>
</protein>
<evidence type="ECO:0000313" key="1">
    <source>
        <dbReference type="EMBL" id="MBU8866619.1"/>
    </source>
</evidence>